<comment type="caution">
    <text evidence="1">The sequence shown here is derived from an EMBL/GenBank/DDBJ whole genome shotgun (WGS) entry which is preliminary data.</text>
</comment>
<keyword evidence="2" id="KW-1185">Reference proteome</keyword>
<dbReference type="OrthoDB" id="2343925at2759"/>
<dbReference type="SUPFAM" id="SSF48239">
    <property type="entry name" value="Terpenoid cyclases/Protein prenyltransferases"/>
    <property type="match status" value="1"/>
</dbReference>
<sequence length="769" mass="88457">MPSTMNNINIDSSNIVIIDNNNNVKKKRNIFQKSGSKIASKSKKFCRLFNGNYICKGKSKKNTRQPSTLDVQMVQETKDMRTAVSYQGFNPTYPIQPTQVPIIDINNDVNVNANNSDVTCCNYDNVNDNSISNNLKTNIIQQTNRILDETITSISDNNLVAIDSTTTEYQLTAYDIAWAAMIPTPKYKQTKDPRDFMLSFPECFRWLVNYQDLKGSWGKIGVKSIVPSLSSLLSLKFFRACAGEYFQEKLEDIGITTDHFQQVVAKGEAFLRKTLKNWNIDDNQPITSYEKMILYYLEELEKFNPPITFDFPSKQKLRNNNLINNDINKPLLTNDTNHRSLFNINPDYIPIETLMSIVSLPQSHSPDFFILQNNYQTSPAATASYLILAPYWDQEAFGLLQNSVNNWRIVLATIGQNIKTTSTPYYDFESCFVIECLGELIMDIDSASPNDNNFSPSFYQEWQMKFEDTVKYLRDQLEEQDGIFLTRTPHKDNKSLYEINCTALVLRLITQFDPLNRMEVEPFIQSFWNGKYFSHLLNHNQKVTSTIYNAHALTILLIEREKLKTQKKYRISYEVETALGKQSFNLDYLINSTILFIQSQRTENFVWLDDAPHATPWYTTMQTIKTLLSLVEHPRTLVSTSFKNKPSLMAYCRSTIDHALATQHPDGSWGETPAYDALGNLEETSYVVRLLKIANEYWASDHALMNALARGCDYLLRHFDAAMNDPSYFYNCEPPLWGNYMAQRLIRASILCALSDPSLKNKEDNIDSY</sequence>
<protein>
    <submittedName>
        <fullName evidence="1">10851_t:CDS:1</fullName>
    </submittedName>
</protein>
<organism evidence="1 2">
    <name type="scientific">Ambispora leptoticha</name>
    <dbReference type="NCBI Taxonomy" id="144679"/>
    <lineage>
        <taxon>Eukaryota</taxon>
        <taxon>Fungi</taxon>
        <taxon>Fungi incertae sedis</taxon>
        <taxon>Mucoromycota</taxon>
        <taxon>Glomeromycotina</taxon>
        <taxon>Glomeromycetes</taxon>
        <taxon>Archaeosporales</taxon>
        <taxon>Ambisporaceae</taxon>
        <taxon>Ambispora</taxon>
    </lineage>
</organism>
<dbReference type="Gene3D" id="1.50.10.20">
    <property type="match status" value="1"/>
</dbReference>
<name>A0A9N8Z5J5_9GLOM</name>
<dbReference type="GO" id="GO:0010333">
    <property type="term" value="F:terpene synthase activity"/>
    <property type="evidence" value="ECO:0007669"/>
    <property type="project" value="InterPro"/>
</dbReference>
<dbReference type="PANTHER" id="PTHR31739">
    <property type="entry name" value="ENT-COPALYL DIPHOSPHATE SYNTHASE, CHLOROPLASTIC"/>
    <property type="match status" value="1"/>
</dbReference>
<dbReference type="Gene3D" id="1.50.10.160">
    <property type="match status" value="1"/>
</dbReference>
<dbReference type="InterPro" id="IPR008930">
    <property type="entry name" value="Terpenoid_cyclase/PrenylTrfase"/>
</dbReference>
<dbReference type="GO" id="GO:0000287">
    <property type="term" value="F:magnesium ion binding"/>
    <property type="evidence" value="ECO:0007669"/>
    <property type="project" value="TreeGrafter"/>
</dbReference>
<gene>
    <name evidence="1" type="ORF">ALEPTO_LOCUS2191</name>
</gene>
<evidence type="ECO:0000313" key="2">
    <source>
        <dbReference type="Proteomes" id="UP000789508"/>
    </source>
</evidence>
<proteinExistence type="predicted"/>
<reference evidence="1" key="1">
    <citation type="submission" date="2021-06" db="EMBL/GenBank/DDBJ databases">
        <authorList>
            <person name="Kallberg Y."/>
            <person name="Tangrot J."/>
            <person name="Rosling A."/>
        </authorList>
    </citation>
    <scope>NUCLEOTIDE SEQUENCE</scope>
    <source>
        <strain evidence="1">FL130A</strain>
    </source>
</reference>
<accession>A0A9N8Z5J5</accession>
<dbReference type="EMBL" id="CAJVPS010000302">
    <property type="protein sequence ID" value="CAG8474894.1"/>
    <property type="molecule type" value="Genomic_DNA"/>
</dbReference>
<dbReference type="GO" id="GO:0016102">
    <property type="term" value="P:diterpenoid biosynthetic process"/>
    <property type="evidence" value="ECO:0007669"/>
    <property type="project" value="TreeGrafter"/>
</dbReference>
<dbReference type="AlphaFoldDB" id="A0A9N8Z5J5"/>
<dbReference type="Proteomes" id="UP000789508">
    <property type="component" value="Unassembled WGS sequence"/>
</dbReference>
<evidence type="ECO:0000313" key="1">
    <source>
        <dbReference type="EMBL" id="CAG8474894.1"/>
    </source>
</evidence>
<dbReference type="InterPro" id="IPR050148">
    <property type="entry name" value="Terpene_synthase-like"/>
</dbReference>
<dbReference type="PANTHER" id="PTHR31739:SF25">
    <property type="entry name" value="(E,E)-GERANYLLINALOOL SYNTHASE"/>
    <property type="match status" value="1"/>
</dbReference>